<dbReference type="InterPro" id="IPR007111">
    <property type="entry name" value="NACHT_NTPase"/>
</dbReference>
<reference evidence="3" key="1">
    <citation type="submission" date="2023-07" db="EMBL/GenBank/DDBJ databases">
        <title>30 novel species of actinomycetes from the DSMZ collection.</title>
        <authorList>
            <person name="Nouioui I."/>
        </authorList>
    </citation>
    <scope>NUCLEOTIDE SEQUENCE [LARGE SCALE GENOMIC DNA]</scope>
    <source>
        <strain evidence="3">DSM 41640</strain>
    </source>
</reference>
<dbReference type="InterPro" id="IPR027417">
    <property type="entry name" value="P-loop_NTPase"/>
</dbReference>
<comment type="caution">
    <text evidence="2">The sequence shown here is derived from an EMBL/GenBank/DDBJ whole genome shotgun (WGS) entry which is preliminary data.</text>
</comment>
<evidence type="ECO:0000313" key="3">
    <source>
        <dbReference type="Proteomes" id="UP001183824"/>
    </source>
</evidence>
<dbReference type="Proteomes" id="UP001183824">
    <property type="component" value="Unassembled WGS sequence"/>
</dbReference>
<sequence>MQSAEGLEQPSQALGSKGAVGGAANEIGAMHRAGVAALVAVHGLRGESVPWLASDSPPVQIDLESDFSVDDILVRFADGSKVFIQAKASSDLGAPFKSAVSQWCEAVKKEECNDGDQLLLVVAEPSGTLRKLARHLVEYQNGVALSKEAAGSLKVFRSIFAARGVDEAAAERVLRAAAVRFIDARLLGSEEGQGAAWLDGAVVAAGRGMSAFSALRAAIRDEATSRGSSSSLDRWLHWLSKAEIPLLSDKEGLLAARLQAEEDVIAEYRSRLAQNRDMLPLADLNFGLTSIRIPGLAENLKATCIDETLNEVRQGEKEDLLNLVRREGRMVIVGLPGAGKSVALQLVAAEWSSRKSAPLAVQAKLSDLARIIPKGGPYRLSIEEVVKSATQGENSLLADAMARKLQRGEAVLLLDALDEVLDNRDAIIEAIERLLQDLPTSTDIVITTRHSSFKAAGLLNLPTFELNEPENLDSTLDLLLQELAEKRGAESTGWLEERRLYIEASRSIDRHLWQVPLLGTLMVFLLVERAPQAMPNSRAMLLVEIIEASVHRWESRRTVTGIPGISASLTSQVLLDCYDDIAHHVACDEAEWNEVMSAVDKRLQEYWGKSKGEAKAAAQGVLNHWDATAGVFVTSHPGGRLSARTRLFAEIGEARWVLRNDDRAEEWLRDSVADPELRECVRLAAGLSPHVMRSLCDLALEQRNDLLDLVLSAMEDGAQLDENRVQSFKRMQIDRISTLPLTPTREKIGKLRIPGDSAPAKLAIRLARLNLSEDDLLLLLDRVNRLGAWQSSVVQAIALASQAKNNGRKLTSTGLDVLERALFDPDREEEGASSRPAGLDQVVQLALEELVPIRPSTALRVAATAYRCRVSTASNAEVELKRLGHESVLRDARPERNRFISDSTRRAMMRLGDFDRNSVFRLMIQIADDRVELTPMQAWHLDEASALVQALNINYAGIGMLDHATSKVPRITLDLFRCIAAGYEIDMQRVTAELESLQCENVERPDWFILVIPSRRRPISKSSLPTGSPALILQAFQTNNEWLADLAVDLAWDAVDLTEEWRDQVIRLRPRLAARIRQSASVIVAQKWPNYPAPSDPVSRSGFARVAAHRFASQGKVEDAAHLLRDPDLLVRKNVAEILSKTPFGKSEYFFEALSYPAEQWTCIHCDRVIEISSSACENHHPRPDPSVTD</sequence>
<dbReference type="InterPro" id="IPR003593">
    <property type="entry name" value="AAA+_ATPase"/>
</dbReference>
<evidence type="ECO:0000313" key="2">
    <source>
        <dbReference type="EMBL" id="MDT0483804.1"/>
    </source>
</evidence>
<protein>
    <submittedName>
        <fullName evidence="2">NACHT domain-containing protein</fullName>
    </submittedName>
</protein>
<accession>A0ABU2VF13</accession>
<dbReference type="Gene3D" id="3.40.50.300">
    <property type="entry name" value="P-loop containing nucleotide triphosphate hydrolases"/>
    <property type="match status" value="1"/>
</dbReference>
<evidence type="ECO:0000259" key="1">
    <source>
        <dbReference type="PROSITE" id="PS50837"/>
    </source>
</evidence>
<dbReference type="CDD" id="cd00267">
    <property type="entry name" value="ABC_ATPase"/>
    <property type="match status" value="1"/>
</dbReference>
<proteinExistence type="predicted"/>
<dbReference type="EMBL" id="JAVREZ010000009">
    <property type="protein sequence ID" value="MDT0483804.1"/>
    <property type="molecule type" value="Genomic_DNA"/>
</dbReference>
<organism evidence="2 3">
    <name type="scientific">Streptomyces doebereineriae</name>
    <dbReference type="NCBI Taxonomy" id="3075528"/>
    <lineage>
        <taxon>Bacteria</taxon>
        <taxon>Bacillati</taxon>
        <taxon>Actinomycetota</taxon>
        <taxon>Actinomycetes</taxon>
        <taxon>Kitasatosporales</taxon>
        <taxon>Streptomycetaceae</taxon>
        <taxon>Streptomyces</taxon>
    </lineage>
</organism>
<dbReference type="SMART" id="SM00382">
    <property type="entry name" value="AAA"/>
    <property type="match status" value="1"/>
</dbReference>
<dbReference type="SUPFAM" id="SSF52540">
    <property type="entry name" value="P-loop containing nucleoside triphosphate hydrolases"/>
    <property type="match status" value="1"/>
</dbReference>
<name>A0ABU2VF13_9ACTN</name>
<keyword evidence="3" id="KW-1185">Reference proteome</keyword>
<dbReference type="RefSeq" id="WP_311716685.1">
    <property type="nucleotide sequence ID" value="NZ_JAVREZ010000009.1"/>
</dbReference>
<dbReference type="PROSITE" id="PS50837">
    <property type="entry name" value="NACHT"/>
    <property type="match status" value="1"/>
</dbReference>
<feature type="domain" description="NACHT" evidence="1">
    <location>
        <begin position="328"/>
        <end position="449"/>
    </location>
</feature>
<gene>
    <name evidence="2" type="ORF">RNB18_26950</name>
</gene>